<evidence type="ECO:0008006" key="3">
    <source>
        <dbReference type="Google" id="ProtNLM"/>
    </source>
</evidence>
<reference evidence="1 2" key="1">
    <citation type="submission" date="2011-01" db="EMBL/GenBank/DDBJ databases">
        <authorList>
            <person name="Weinstock G."/>
            <person name="Sodergren E."/>
            <person name="Clifton S."/>
            <person name="Fulton L."/>
            <person name="Fulton B."/>
            <person name="Courtney L."/>
            <person name="Fronick C."/>
            <person name="Harrison M."/>
            <person name="Strong C."/>
            <person name="Farmer C."/>
            <person name="Delahaunty K."/>
            <person name="Markovic C."/>
            <person name="Hall O."/>
            <person name="Minx P."/>
            <person name="Tomlinson C."/>
            <person name="Mitreva M."/>
            <person name="Hou S."/>
            <person name="Chen J."/>
            <person name="Wollam A."/>
            <person name="Pepin K.H."/>
            <person name="Johnson M."/>
            <person name="Bhonagiri V."/>
            <person name="Zhang X."/>
            <person name="Suruliraj S."/>
            <person name="Warren W."/>
            <person name="Chinwalla A."/>
            <person name="Mardis E.R."/>
            <person name="Wilson R.K."/>
        </authorList>
    </citation>
    <scope>NUCLEOTIDE SEQUENCE [LARGE SCALE GENOMIC DNA]</scope>
    <source>
        <strain evidence="2">DSM 22608 / JCM 16073 / KCTC 15190 / YIT 12066</strain>
    </source>
</reference>
<protein>
    <recommendedName>
        <fullName evidence="3">CoA-substrate-specific enzyme activase</fullName>
    </recommendedName>
</protein>
<dbReference type="STRING" id="762983.HMPREF9444_00547"/>
<dbReference type="OrthoDB" id="9177882at2"/>
<dbReference type="HOGENOM" id="CLU_959259_0_0_6"/>
<evidence type="ECO:0000313" key="2">
    <source>
        <dbReference type="Proteomes" id="UP000018458"/>
    </source>
</evidence>
<dbReference type="RefSeq" id="WP_009142766.1">
    <property type="nucleotide sequence ID" value="NZ_GL830963.1"/>
</dbReference>
<comment type="caution">
    <text evidence="1">The sequence shown here is derived from an EMBL/GenBank/DDBJ whole genome shotgun (WGS) entry which is preliminary data.</text>
</comment>
<organism evidence="1 2">
    <name type="scientific">Succinatimonas hippei (strain DSM 22608 / JCM 16073 / KCTC 15190 / YIT 12066)</name>
    <dbReference type="NCBI Taxonomy" id="762983"/>
    <lineage>
        <taxon>Bacteria</taxon>
        <taxon>Pseudomonadati</taxon>
        <taxon>Pseudomonadota</taxon>
        <taxon>Gammaproteobacteria</taxon>
        <taxon>Aeromonadales</taxon>
        <taxon>Succinivibrionaceae</taxon>
        <taxon>Succinatimonas</taxon>
    </lineage>
</organism>
<evidence type="ECO:0000313" key="1">
    <source>
        <dbReference type="EMBL" id="EFY07641.1"/>
    </source>
</evidence>
<gene>
    <name evidence="1" type="ORF">HMPREF9444_00547</name>
</gene>
<keyword evidence="2" id="KW-1185">Reference proteome</keyword>
<proteinExistence type="predicted"/>
<sequence>MYGDLIQKLYFYCKTYEINKGDSDAALKSCTQDCLLAIKSKKKHVFTKTVRAIIKRFTSIKLRDEKRPRVGIVGEILLKYHPKANLDLMQKIIDEGAEPVLGDISSFVLYCFNDSIYQARHLKGSRVKALGSWIISSRFNRMRNIIMKALSDSHFENLTPFNEYKQAIEGLVSIGQQAGEGWLLTAEMVDFIEHGINNVLCVQPFACLPNHVTGKGVMRAVRDKYATANLCSIDFEAGTAQSNVSNRLKLFLTQAKEIEAVNKETINFKNV</sequence>
<dbReference type="eggNOG" id="COG3581">
    <property type="taxonomic scope" value="Bacteria"/>
</dbReference>
<dbReference type="Proteomes" id="UP000018458">
    <property type="component" value="Unassembled WGS sequence"/>
</dbReference>
<accession>E8LIP2</accession>
<dbReference type="PANTHER" id="PTHR32329:SF4">
    <property type="entry name" value="ACTIVATOR OF 2-HYDROXYACYL-COA DEHYDRATASE"/>
    <property type="match status" value="1"/>
</dbReference>
<dbReference type="PANTHER" id="PTHR32329">
    <property type="entry name" value="BIFUNCTIONAL PROTEIN [INCLUDES 2-HYDROXYACYL-COA DEHYDRATASE (N-TER) AND ITS ACTIVATOR DOMAIN (C_TERM)-RELATED"/>
    <property type="match status" value="1"/>
</dbReference>
<name>E8LIP2_SUCHY</name>
<dbReference type="InterPro" id="IPR051805">
    <property type="entry name" value="Dehydratase_Activator_Redct"/>
</dbReference>
<dbReference type="AlphaFoldDB" id="E8LIP2"/>
<dbReference type="EMBL" id="AEVO01000025">
    <property type="protein sequence ID" value="EFY07641.1"/>
    <property type="molecule type" value="Genomic_DNA"/>
</dbReference>